<dbReference type="Proteomes" id="UP000324222">
    <property type="component" value="Unassembled WGS sequence"/>
</dbReference>
<gene>
    <name evidence="1" type="ORF">E2C01_068084</name>
</gene>
<accession>A0A5B7HWY5</accession>
<dbReference type="AlphaFoldDB" id="A0A5B7HWY5"/>
<keyword evidence="2" id="KW-1185">Reference proteome</keyword>
<name>A0A5B7HWY5_PORTR</name>
<comment type="caution">
    <text evidence="1">The sequence shown here is derived from an EMBL/GenBank/DDBJ whole genome shotgun (WGS) entry which is preliminary data.</text>
</comment>
<dbReference type="EMBL" id="VSRR010037433">
    <property type="protein sequence ID" value="MPC73747.1"/>
    <property type="molecule type" value="Genomic_DNA"/>
</dbReference>
<sequence length="109" mass="11889">MSSPDLKMALSCTAALLHHQANSDFIFSEIIIIASKFPWAVCNALIFAVSRVTGDLMTCTNKLMTPATFKTLTCLDYCQGLEPPRLLAFFGGMSRKPGETSGPSLRPQF</sequence>
<protein>
    <submittedName>
        <fullName evidence="1">Uncharacterized protein</fullName>
    </submittedName>
</protein>
<reference evidence="1 2" key="1">
    <citation type="submission" date="2019-05" db="EMBL/GenBank/DDBJ databases">
        <title>Another draft genome of Portunus trituberculatus and its Hox gene families provides insights of decapod evolution.</title>
        <authorList>
            <person name="Jeong J.-H."/>
            <person name="Song I."/>
            <person name="Kim S."/>
            <person name="Choi T."/>
            <person name="Kim D."/>
            <person name="Ryu S."/>
            <person name="Kim W."/>
        </authorList>
    </citation>
    <scope>NUCLEOTIDE SEQUENCE [LARGE SCALE GENOMIC DNA]</scope>
    <source>
        <tissue evidence="1">Muscle</tissue>
    </source>
</reference>
<proteinExistence type="predicted"/>
<evidence type="ECO:0000313" key="1">
    <source>
        <dbReference type="EMBL" id="MPC73747.1"/>
    </source>
</evidence>
<evidence type="ECO:0000313" key="2">
    <source>
        <dbReference type="Proteomes" id="UP000324222"/>
    </source>
</evidence>
<organism evidence="1 2">
    <name type="scientific">Portunus trituberculatus</name>
    <name type="common">Swimming crab</name>
    <name type="synonym">Neptunus trituberculatus</name>
    <dbReference type="NCBI Taxonomy" id="210409"/>
    <lineage>
        <taxon>Eukaryota</taxon>
        <taxon>Metazoa</taxon>
        <taxon>Ecdysozoa</taxon>
        <taxon>Arthropoda</taxon>
        <taxon>Crustacea</taxon>
        <taxon>Multicrustacea</taxon>
        <taxon>Malacostraca</taxon>
        <taxon>Eumalacostraca</taxon>
        <taxon>Eucarida</taxon>
        <taxon>Decapoda</taxon>
        <taxon>Pleocyemata</taxon>
        <taxon>Brachyura</taxon>
        <taxon>Eubrachyura</taxon>
        <taxon>Portunoidea</taxon>
        <taxon>Portunidae</taxon>
        <taxon>Portuninae</taxon>
        <taxon>Portunus</taxon>
    </lineage>
</organism>